<gene>
    <name evidence="11" type="ORF">HIM_06228</name>
</gene>
<dbReference type="Proteomes" id="UP000054481">
    <property type="component" value="Unassembled WGS sequence"/>
</dbReference>
<evidence type="ECO:0000256" key="10">
    <source>
        <dbReference type="SAM" id="Phobius"/>
    </source>
</evidence>
<feature type="transmembrane region" description="Helical" evidence="10">
    <location>
        <begin position="12"/>
        <end position="37"/>
    </location>
</feature>
<dbReference type="CDD" id="cd11065">
    <property type="entry name" value="CYP64-like"/>
    <property type="match status" value="1"/>
</dbReference>
<keyword evidence="3 8" id="KW-0349">Heme</keyword>
<sequence length="545" mass="61264">MADSSSKGRRHGVFALAGGLDLVLPALLISILAYTLVHLIQNWTCLPNLIAQWPLITGALVTCGSLLFTYYPARPHHRLPPGPRSIPGIGNVLSLLRDPPSDCFKKWHDKHGPLVLLHYGQRRVLSINSPQIAHDLLNRRSANYSARPRFIIANELMTGGMQTVLASGKQSQLHRRILGPLFTKKMIAKYETTRDLESKQLLHDMLGREDFSQCIARFTATVVLSLGYGIRLDDIHDKKIREISHINYITAGAVDKSYYHLVEHFPLLNKLPAFLSPWRGHAAEAEKATCAFYLKLLRTGKADPAWNWTHEVLASDAAQGISELQIAYMLGTLQIAGHDTTFVALRIIVKAIVVNPECMDKAQSELDRVVGPDRLPCDADEPELPYIQAIVLEALRWQPPAPLLIPHCSVEDDEYMGYVIPKDTTIIANVGLMAHDPEVFPEPRQFKPERWIDSQGIHDNTFGYGRRACIGQNLAKSHLFLVTARLLWVFRFSHQYRDGHKVDVDPWATDGCSVTAPKPFEASLQPRSPKHRDLIEREWQAVKTT</sequence>
<evidence type="ECO:0000256" key="5">
    <source>
        <dbReference type="ARBA" id="ARBA00023002"/>
    </source>
</evidence>
<evidence type="ECO:0000256" key="2">
    <source>
        <dbReference type="ARBA" id="ARBA00010617"/>
    </source>
</evidence>
<keyword evidence="10" id="KW-1133">Transmembrane helix</keyword>
<dbReference type="PANTHER" id="PTHR46300:SF1">
    <property type="entry name" value="P450, PUTATIVE (EUROFUNG)-RELATED"/>
    <property type="match status" value="1"/>
</dbReference>
<dbReference type="InterPro" id="IPR001128">
    <property type="entry name" value="Cyt_P450"/>
</dbReference>
<dbReference type="EMBL" id="KQ030526">
    <property type="protein sequence ID" value="KJZ74418.1"/>
    <property type="molecule type" value="Genomic_DNA"/>
</dbReference>
<evidence type="ECO:0000256" key="9">
    <source>
        <dbReference type="RuleBase" id="RU000461"/>
    </source>
</evidence>
<dbReference type="SUPFAM" id="SSF48264">
    <property type="entry name" value="Cytochrome P450"/>
    <property type="match status" value="1"/>
</dbReference>
<dbReference type="InterPro" id="IPR036396">
    <property type="entry name" value="Cyt_P450_sf"/>
</dbReference>
<evidence type="ECO:0008006" key="13">
    <source>
        <dbReference type="Google" id="ProtNLM"/>
    </source>
</evidence>
<dbReference type="GO" id="GO:0004497">
    <property type="term" value="F:monooxygenase activity"/>
    <property type="evidence" value="ECO:0007669"/>
    <property type="project" value="UniProtKB-KW"/>
</dbReference>
<keyword evidence="12" id="KW-1185">Reference proteome</keyword>
<feature type="transmembrane region" description="Helical" evidence="10">
    <location>
        <begin position="49"/>
        <end position="71"/>
    </location>
</feature>
<dbReference type="AlphaFoldDB" id="A0A0F7ZU84"/>
<dbReference type="PRINTS" id="PR00385">
    <property type="entry name" value="P450"/>
</dbReference>
<evidence type="ECO:0000256" key="8">
    <source>
        <dbReference type="PIRSR" id="PIRSR602401-1"/>
    </source>
</evidence>
<dbReference type="PANTHER" id="PTHR46300">
    <property type="entry name" value="P450, PUTATIVE (EUROFUNG)-RELATED-RELATED"/>
    <property type="match status" value="1"/>
</dbReference>
<dbReference type="PROSITE" id="PS00086">
    <property type="entry name" value="CYTOCHROME_P450"/>
    <property type="match status" value="1"/>
</dbReference>
<organism evidence="11 12">
    <name type="scientific">Hirsutella minnesotensis 3608</name>
    <dbReference type="NCBI Taxonomy" id="1043627"/>
    <lineage>
        <taxon>Eukaryota</taxon>
        <taxon>Fungi</taxon>
        <taxon>Dikarya</taxon>
        <taxon>Ascomycota</taxon>
        <taxon>Pezizomycotina</taxon>
        <taxon>Sordariomycetes</taxon>
        <taxon>Hypocreomycetidae</taxon>
        <taxon>Hypocreales</taxon>
        <taxon>Ophiocordycipitaceae</taxon>
        <taxon>Hirsutella</taxon>
    </lineage>
</organism>
<dbReference type="Pfam" id="PF00067">
    <property type="entry name" value="p450"/>
    <property type="match status" value="1"/>
</dbReference>
<dbReference type="GO" id="GO:0020037">
    <property type="term" value="F:heme binding"/>
    <property type="evidence" value="ECO:0007669"/>
    <property type="project" value="InterPro"/>
</dbReference>
<dbReference type="InterPro" id="IPR050364">
    <property type="entry name" value="Cytochrome_P450_fung"/>
</dbReference>
<feature type="binding site" description="axial binding residue" evidence="8">
    <location>
        <position position="469"/>
    </location>
    <ligand>
        <name>heme</name>
        <dbReference type="ChEBI" id="CHEBI:30413"/>
    </ligand>
    <ligandPart>
        <name>Fe</name>
        <dbReference type="ChEBI" id="CHEBI:18248"/>
    </ligandPart>
</feature>
<keyword evidence="4 8" id="KW-0479">Metal-binding</keyword>
<reference evidence="11 12" key="1">
    <citation type="journal article" date="2014" name="Genome Biol. Evol.">
        <title>Comparative genomics and transcriptomics analyses reveal divergent lifestyle features of nematode endoparasitic fungus Hirsutella minnesotensis.</title>
        <authorList>
            <person name="Lai Y."/>
            <person name="Liu K."/>
            <person name="Zhang X."/>
            <person name="Zhang X."/>
            <person name="Li K."/>
            <person name="Wang N."/>
            <person name="Shu C."/>
            <person name="Wu Y."/>
            <person name="Wang C."/>
            <person name="Bushley K.E."/>
            <person name="Xiang M."/>
            <person name="Liu X."/>
        </authorList>
    </citation>
    <scope>NUCLEOTIDE SEQUENCE [LARGE SCALE GENOMIC DNA]</scope>
    <source>
        <strain evidence="11 12">3608</strain>
    </source>
</reference>
<evidence type="ECO:0000256" key="6">
    <source>
        <dbReference type="ARBA" id="ARBA00023004"/>
    </source>
</evidence>
<dbReference type="PRINTS" id="PR00463">
    <property type="entry name" value="EP450I"/>
</dbReference>
<keyword evidence="10" id="KW-0812">Transmembrane</keyword>
<evidence type="ECO:0000256" key="7">
    <source>
        <dbReference type="ARBA" id="ARBA00023033"/>
    </source>
</evidence>
<protein>
    <recommendedName>
        <fullName evidence="13">Cytochrome P450 monooxygenase</fullName>
    </recommendedName>
</protein>
<dbReference type="GO" id="GO:0005506">
    <property type="term" value="F:iron ion binding"/>
    <property type="evidence" value="ECO:0007669"/>
    <property type="project" value="InterPro"/>
</dbReference>
<evidence type="ECO:0000256" key="3">
    <source>
        <dbReference type="ARBA" id="ARBA00022617"/>
    </source>
</evidence>
<evidence type="ECO:0000313" key="12">
    <source>
        <dbReference type="Proteomes" id="UP000054481"/>
    </source>
</evidence>
<keyword evidence="7 9" id="KW-0503">Monooxygenase</keyword>
<dbReference type="InterPro" id="IPR002401">
    <property type="entry name" value="Cyt_P450_E_grp-I"/>
</dbReference>
<keyword evidence="6 8" id="KW-0408">Iron</keyword>
<comment type="similarity">
    <text evidence="2 9">Belongs to the cytochrome P450 family.</text>
</comment>
<dbReference type="OrthoDB" id="1470350at2759"/>
<evidence type="ECO:0000313" key="11">
    <source>
        <dbReference type="EMBL" id="KJZ74418.1"/>
    </source>
</evidence>
<dbReference type="Gene3D" id="1.10.630.10">
    <property type="entry name" value="Cytochrome P450"/>
    <property type="match status" value="1"/>
</dbReference>
<name>A0A0F7ZU84_9HYPO</name>
<keyword evidence="10" id="KW-0472">Membrane</keyword>
<keyword evidence="5 9" id="KW-0560">Oxidoreductase</keyword>
<comment type="cofactor">
    <cofactor evidence="1 8">
        <name>heme</name>
        <dbReference type="ChEBI" id="CHEBI:30413"/>
    </cofactor>
</comment>
<proteinExistence type="inferred from homology"/>
<accession>A0A0F7ZU84</accession>
<dbReference type="GO" id="GO:0016705">
    <property type="term" value="F:oxidoreductase activity, acting on paired donors, with incorporation or reduction of molecular oxygen"/>
    <property type="evidence" value="ECO:0007669"/>
    <property type="project" value="InterPro"/>
</dbReference>
<dbReference type="InterPro" id="IPR017972">
    <property type="entry name" value="Cyt_P450_CS"/>
</dbReference>
<evidence type="ECO:0000256" key="4">
    <source>
        <dbReference type="ARBA" id="ARBA00022723"/>
    </source>
</evidence>
<evidence type="ECO:0000256" key="1">
    <source>
        <dbReference type="ARBA" id="ARBA00001971"/>
    </source>
</evidence>